<dbReference type="HOGENOM" id="CLU_192195_0_0_11"/>
<evidence type="ECO:0000313" key="1">
    <source>
        <dbReference type="EMBL" id="BAC16832.1"/>
    </source>
</evidence>
<organism evidence="1 2">
    <name type="scientific">Corynebacterium efficiens (strain DSM 44549 / YS-314 / AJ 12310 / JCM 11189 / NBRC 100395)</name>
    <dbReference type="NCBI Taxonomy" id="196164"/>
    <lineage>
        <taxon>Bacteria</taxon>
        <taxon>Bacillati</taxon>
        <taxon>Actinomycetota</taxon>
        <taxon>Actinomycetes</taxon>
        <taxon>Mycobacteriales</taxon>
        <taxon>Corynebacteriaceae</taxon>
        <taxon>Corynebacterium</taxon>
    </lineage>
</organism>
<accession>Q8FUJ6</accession>
<keyword evidence="2" id="KW-1185">Reference proteome</keyword>
<dbReference type="KEGG" id="cef:CE0022"/>
<dbReference type="RefSeq" id="WP_006768669.1">
    <property type="nucleotide sequence ID" value="NC_004369.1"/>
</dbReference>
<dbReference type="eggNOG" id="ENOG5033624">
    <property type="taxonomic scope" value="Bacteria"/>
</dbReference>
<dbReference type="STRING" id="196164.gene:10740411"/>
<dbReference type="Proteomes" id="UP000001409">
    <property type="component" value="Chromosome"/>
</dbReference>
<sequence length="60" mass="6671">MSVSVKDLLALKGIHPSEEHLQKLENKWAEIEQLKVNLDNINLDDADIALRNIPGGDHNG</sequence>
<dbReference type="OrthoDB" id="6711169at2"/>
<dbReference type="AlphaFoldDB" id="Q8FUJ6"/>
<protein>
    <submittedName>
        <fullName evidence="1">Uncharacterized protein</fullName>
    </submittedName>
</protein>
<name>Q8FUJ6_COREF</name>
<accession>C8NRT2</accession>
<proteinExistence type="predicted"/>
<evidence type="ECO:0000313" key="2">
    <source>
        <dbReference type="Proteomes" id="UP000001409"/>
    </source>
</evidence>
<reference evidence="1 2" key="1">
    <citation type="journal article" date="2003" name="Genome Res.">
        <title>Comparative complete genome sequence analysis of the amino acid replacements responsible for the thermostability of Corynebacterium efficiens.</title>
        <authorList>
            <person name="Nishio Y."/>
            <person name="Nakamura Y."/>
            <person name="Kawarabayasi Y."/>
            <person name="Usuda Y."/>
            <person name="Kimura E."/>
            <person name="Sugimoto S."/>
            <person name="Matsui K."/>
            <person name="Yamagishi A."/>
            <person name="Kikuchi H."/>
            <person name="Ikeo K."/>
            <person name="Gojobori T."/>
        </authorList>
    </citation>
    <scope>NUCLEOTIDE SEQUENCE [LARGE SCALE GENOMIC DNA]</scope>
    <source>
        <strain evidence="2">DSM 44549 / YS-314 / AJ 12310 / JCM 11189 / NBRC 100395</strain>
    </source>
</reference>
<dbReference type="EMBL" id="BA000035">
    <property type="protein sequence ID" value="BAC16832.1"/>
    <property type="molecule type" value="Genomic_DNA"/>
</dbReference>